<gene>
    <name evidence="2" type="ORF">LIER_07555</name>
</gene>
<organism evidence="2 3">
    <name type="scientific">Lithospermum erythrorhizon</name>
    <name type="common">Purple gromwell</name>
    <name type="synonym">Lithospermum officinale var. erythrorhizon</name>
    <dbReference type="NCBI Taxonomy" id="34254"/>
    <lineage>
        <taxon>Eukaryota</taxon>
        <taxon>Viridiplantae</taxon>
        <taxon>Streptophyta</taxon>
        <taxon>Embryophyta</taxon>
        <taxon>Tracheophyta</taxon>
        <taxon>Spermatophyta</taxon>
        <taxon>Magnoliopsida</taxon>
        <taxon>eudicotyledons</taxon>
        <taxon>Gunneridae</taxon>
        <taxon>Pentapetalae</taxon>
        <taxon>asterids</taxon>
        <taxon>lamiids</taxon>
        <taxon>Boraginales</taxon>
        <taxon>Boraginaceae</taxon>
        <taxon>Boraginoideae</taxon>
        <taxon>Lithospermeae</taxon>
        <taxon>Lithospermum</taxon>
    </lineage>
</organism>
<evidence type="ECO:0000256" key="1">
    <source>
        <dbReference type="SAM" id="MobiDB-lite"/>
    </source>
</evidence>
<keyword evidence="3" id="KW-1185">Reference proteome</keyword>
<sequence>MTSGEEDNSPKEKESSKRAIPHEEVKCVPFTEKDLSKTFQIGTNLDKQHTSHLIELILEFANVFVEDMPGVDSDLALHHLHVVPCLTQSNSGKEHSAKRKTSI</sequence>
<proteinExistence type="predicted"/>
<feature type="compositionally biased region" description="Basic and acidic residues" evidence="1">
    <location>
        <begin position="8"/>
        <end position="23"/>
    </location>
</feature>
<feature type="region of interest" description="Disordered" evidence="1">
    <location>
        <begin position="1"/>
        <end position="23"/>
    </location>
</feature>
<reference evidence="2 3" key="1">
    <citation type="submission" date="2024-01" db="EMBL/GenBank/DDBJ databases">
        <title>The complete chloroplast genome sequence of Lithospermum erythrorhizon: insights into the phylogenetic relationship among Boraginaceae species and the maternal lineages of purple gromwells.</title>
        <authorList>
            <person name="Okada T."/>
            <person name="Watanabe K."/>
        </authorList>
    </citation>
    <scope>NUCLEOTIDE SEQUENCE [LARGE SCALE GENOMIC DNA]</scope>
</reference>
<evidence type="ECO:0000313" key="2">
    <source>
        <dbReference type="EMBL" id="GAA0147996.1"/>
    </source>
</evidence>
<dbReference type="Proteomes" id="UP001454036">
    <property type="component" value="Unassembled WGS sequence"/>
</dbReference>
<comment type="caution">
    <text evidence="2">The sequence shown here is derived from an EMBL/GenBank/DDBJ whole genome shotgun (WGS) entry which is preliminary data.</text>
</comment>
<evidence type="ECO:0000313" key="3">
    <source>
        <dbReference type="Proteomes" id="UP001454036"/>
    </source>
</evidence>
<dbReference type="EMBL" id="BAABME010001170">
    <property type="protein sequence ID" value="GAA0147996.1"/>
    <property type="molecule type" value="Genomic_DNA"/>
</dbReference>
<dbReference type="AlphaFoldDB" id="A0AAV3PBF2"/>
<protein>
    <submittedName>
        <fullName evidence="2">Uncharacterized protein</fullName>
    </submittedName>
</protein>
<name>A0AAV3PBF2_LITER</name>
<accession>A0AAV3PBF2</accession>